<dbReference type="GO" id="GO:0009451">
    <property type="term" value="P:RNA modification"/>
    <property type="evidence" value="ECO:0007669"/>
    <property type="project" value="InterPro"/>
</dbReference>
<feature type="repeat" description="PPR" evidence="2">
    <location>
        <begin position="249"/>
        <end position="283"/>
    </location>
</feature>
<dbReference type="InterPro" id="IPR046960">
    <property type="entry name" value="PPR_At4g14850-like_plant"/>
</dbReference>
<proteinExistence type="predicted"/>
<feature type="repeat" description="PPR" evidence="2">
    <location>
        <begin position="521"/>
        <end position="551"/>
    </location>
</feature>
<dbReference type="FunFam" id="1.25.40.10:FF:000285">
    <property type="entry name" value="Pentatricopeptide repeat-containing protein, chloroplastic"/>
    <property type="match status" value="1"/>
</dbReference>
<dbReference type="STRING" id="337451.A0A443NIW2"/>
<dbReference type="Pfam" id="PF13041">
    <property type="entry name" value="PPR_2"/>
    <property type="match status" value="3"/>
</dbReference>
<dbReference type="OrthoDB" id="185373at2759"/>
<feature type="region of interest" description="Disordered" evidence="3">
    <location>
        <begin position="1"/>
        <end position="40"/>
    </location>
</feature>
<feature type="repeat" description="PPR" evidence="2">
    <location>
        <begin position="451"/>
        <end position="485"/>
    </location>
</feature>
<evidence type="ECO:0000256" key="3">
    <source>
        <dbReference type="SAM" id="MobiDB-lite"/>
    </source>
</evidence>
<organism evidence="4 5">
    <name type="scientific">Cinnamomum micranthum f. kanehirae</name>
    <dbReference type="NCBI Taxonomy" id="337451"/>
    <lineage>
        <taxon>Eukaryota</taxon>
        <taxon>Viridiplantae</taxon>
        <taxon>Streptophyta</taxon>
        <taxon>Embryophyta</taxon>
        <taxon>Tracheophyta</taxon>
        <taxon>Spermatophyta</taxon>
        <taxon>Magnoliopsida</taxon>
        <taxon>Magnoliidae</taxon>
        <taxon>Laurales</taxon>
        <taxon>Lauraceae</taxon>
        <taxon>Cinnamomum</taxon>
    </lineage>
</organism>
<dbReference type="PANTHER" id="PTHR24015">
    <property type="entry name" value="OS07G0578800 PROTEIN-RELATED"/>
    <property type="match status" value="1"/>
</dbReference>
<dbReference type="FunFam" id="1.25.40.10:FF:000338">
    <property type="entry name" value="Pentatricopeptide repeat-containing protein, chloroplastic"/>
    <property type="match status" value="1"/>
</dbReference>
<dbReference type="NCBIfam" id="TIGR00756">
    <property type="entry name" value="PPR"/>
    <property type="match status" value="6"/>
</dbReference>
<dbReference type="PANTHER" id="PTHR24015:SF1910">
    <property type="entry name" value="PPR REPEAT PROTEIN"/>
    <property type="match status" value="1"/>
</dbReference>
<sequence>MLASAFPHLPQLQPPQFPCPPKPLHSPPSKQKKKHRKTLKNPCLSCQISSVYSQIENPIQTSAFTEDPDAKSSTSSCSSSIQQFLHPNVLADMLQSCSGVKEARRIHSVIVKEFGSSGTFVNNNLISVYVKSGQVTYARRVFDKMSQRDVVSWTAMLNGYLKAELDDEFRMLFVEMVGNCVRVNAFTCVCVLKMCGRSLDFELGEQIHACILKGRWNNLIVDNALASFYAQCGDLSSALNVFERTPKRDVVSWTSVITAWARHGHGEEALSMFSQMQIDGFSPNEFTICSTLKACGDEKALKFGRQLHCCIIKKMFNSDVFVGSSLVHMYVKCGQVSDARILFDKMLRRNTVTWTSMIAGYAQNGYGEEAIRLFRRMKRRRIFANSLTVVSIISACGLVGSLDMGKEVHAQILKNSIEKNMYIGSTLVWLYCKCGEYDYATNVLENMPLRDVVSWTAIISGHARHEHGSEALEFLNDMLLDGVDPNPYTYSSALKACAKQEAVNPGKWIHAFVNKTHAISNVYVGSSLIDMYFKCGYVEDAFRVFDQMSERNLVSWKVMIVGYARTGRCQEALKLMYRMQVEGIKVDDFILAAVLNACGDVEVGNGVPIHMLLAIQMILVDSKDHLKKLSVANCARVAIRSGMAENVASRLPLKP</sequence>
<dbReference type="Pfam" id="PF12854">
    <property type="entry name" value="PPR_1"/>
    <property type="match status" value="1"/>
</dbReference>
<dbReference type="FunFam" id="1.25.40.10:FF:000227">
    <property type="entry name" value="Pentatricopeptide repeat-containing protein At3g13880"/>
    <property type="match status" value="1"/>
</dbReference>
<feature type="compositionally biased region" description="Pro residues" evidence="3">
    <location>
        <begin position="12"/>
        <end position="26"/>
    </location>
</feature>
<accession>A0A443NIW2</accession>
<dbReference type="AlphaFoldDB" id="A0A443NIW2"/>
<dbReference type="GO" id="GO:0003723">
    <property type="term" value="F:RNA binding"/>
    <property type="evidence" value="ECO:0007669"/>
    <property type="project" value="InterPro"/>
</dbReference>
<comment type="caution">
    <text evidence="4">The sequence shown here is derived from an EMBL/GenBank/DDBJ whole genome shotgun (WGS) entry which is preliminary data.</text>
</comment>
<keyword evidence="5" id="KW-1185">Reference proteome</keyword>
<name>A0A443NIW2_9MAGN</name>
<evidence type="ECO:0000256" key="1">
    <source>
        <dbReference type="ARBA" id="ARBA00022737"/>
    </source>
</evidence>
<dbReference type="SUPFAM" id="SSF48452">
    <property type="entry name" value="TPR-like"/>
    <property type="match status" value="2"/>
</dbReference>
<dbReference type="FunFam" id="1.25.40.10:FF:000730">
    <property type="entry name" value="Pentatricopeptide repeat-containing protein, chloroplastic"/>
    <property type="match status" value="1"/>
</dbReference>
<feature type="repeat" description="PPR" evidence="2">
    <location>
        <begin position="118"/>
        <end position="152"/>
    </location>
</feature>
<evidence type="ECO:0000256" key="2">
    <source>
        <dbReference type="PROSITE-ProRule" id="PRU00708"/>
    </source>
</evidence>
<dbReference type="InterPro" id="IPR002885">
    <property type="entry name" value="PPR_rpt"/>
</dbReference>
<feature type="compositionally biased region" description="Basic residues" evidence="3">
    <location>
        <begin position="30"/>
        <end position="39"/>
    </location>
</feature>
<feature type="repeat" description="PPR" evidence="2">
    <location>
        <begin position="350"/>
        <end position="384"/>
    </location>
</feature>
<reference evidence="4 5" key="1">
    <citation type="journal article" date="2019" name="Nat. Plants">
        <title>Stout camphor tree genome fills gaps in understanding of flowering plant genome evolution.</title>
        <authorList>
            <person name="Chaw S.M."/>
            <person name="Liu Y.C."/>
            <person name="Wu Y.W."/>
            <person name="Wang H.Y."/>
            <person name="Lin C.I."/>
            <person name="Wu C.S."/>
            <person name="Ke H.M."/>
            <person name="Chang L.Y."/>
            <person name="Hsu C.Y."/>
            <person name="Yang H.T."/>
            <person name="Sudianto E."/>
            <person name="Hsu M.H."/>
            <person name="Wu K.P."/>
            <person name="Wang L.N."/>
            <person name="Leebens-Mack J.H."/>
            <person name="Tsai I.J."/>
        </authorList>
    </citation>
    <scope>NUCLEOTIDE SEQUENCE [LARGE SCALE GENOMIC DNA]</scope>
    <source>
        <strain evidence="5">cv. Chaw 1501</strain>
        <tissue evidence="4">Young leaves</tissue>
    </source>
</reference>
<feature type="repeat" description="PPR" evidence="2">
    <location>
        <begin position="319"/>
        <end position="349"/>
    </location>
</feature>
<dbReference type="Pfam" id="PF01535">
    <property type="entry name" value="PPR"/>
    <property type="match status" value="4"/>
</dbReference>
<evidence type="ECO:0000313" key="4">
    <source>
        <dbReference type="EMBL" id="RWR78446.1"/>
    </source>
</evidence>
<evidence type="ECO:0000313" key="5">
    <source>
        <dbReference type="Proteomes" id="UP000283530"/>
    </source>
</evidence>
<dbReference type="Gene3D" id="1.25.40.10">
    <property type="entry name" value="Tetratricopeptide repeat domain"/>
    <property type="match status" value="5"/>
</dbReference>
<gene>
    <name evidence="4" type="ORF">CKAN_00697700</name>
</gene>
<dbReference type="InterPro" id="IPR011990">
    <property type="entry name" value="TPR-like_helical_dom_sf"/>
</dbReference>
<keyword evidence="1" id="KW-0677">Repeat</keyword>
<feature type="repeat" description="PPR" evidence="2">
    <location>
        <begin position="552"/>
        <end position="586"/>
    </location>
</feature>
<dbReference type="PROSITE" id="PS51375">
    <property type="entry name" value="PPR"/>
    <property type="match status" value="7"/>
</dbReference>
<protein>
    <submittedName>
        <fullName evidence="4">Pentatricopeptide repeat-containing-like protein</fullName>
    </submittedName>
</protein>
<dbReference type="Proteomes" id="UP000283530">
    <property type="component" value="Unassembled WGS sequence"/>
</dbReference>
<dbReference type="EMBL" id="QPKB01000003">
    <property type="protein sequence ID" value="RWR78446.1"/>
    <property type="molecule type" value="Genomic_DNA"/>
</dbReference>